<dbReference type="Gene3D" id="1.10.1070.20">
    <property type="match status" value="1"/>
</dbReference>
<name>A0ABQ5SY60_9ACTN</name>
<dbReference type="InterPro" id="IPR052028">
    <property type="entry name" value="HipA_Ser/Thr_kinase"/>
</dbReference>
<evidence type="ECO:0000259" key="5">
    <source>
        <dbReference type="Pfam" id="PF13657"/>
    </source>
</evidence>
<gene>
    <name evidence="6" type="ORF">GCM10017579_26340</name>
</gene>
<dbReference type="NCBIfam" id="TIGR03071">
    <property type="entry name" value="couple_hipA"/>
    <property type="match status" value="1"/>
</dbReference>
<keyword evidence="7" id="KW-1185">Reference proteome</keyword>
<dbReference type="InterPro" id="IPR017508">
    <property type="entry name" value="HipA_N1"/>
</dbReference>
<evidence type="ECO:0000259" key="4">
    <source>
        <dbReference type="Pfam" id="PF07804"/>
    </source>
</evidence>
<evidence type="ECO:0000313" key="6">
    <source>
        <dbReference type="EMBL" id="GLJ68598.1"/>
    </source>
</evidence>
<protein>
    <recommendedName>
        <fullName evidence="8">Toxin HipA</fullName>
    </recommendedName>
</protein>
<organism evidence="6 7">
    <name type="scientific">Nocardioides luteus</name>
    <dbReference type="NCBI Taxonomy" id="1844"/>
    <lineage>
        <taxon>Bacteria</taxon>
        <taxon>Bacillati</taxon>
        <taxon>Actinomycetota</taxon>
        <taxon>Actinomycetes</taxon>
        <taxon>Propionibacteriales</taxon>
        <taxon>Nocardioidaceae</taxon>
        <taxon>Nocardioides</taxon>
    </lineage>
</organism>
<proteinExistence type="inferred from homology"/>
<dbReference type="EMBL" id="BSEL01000005">
    <property type="protein sequence ID" value="GLJ68598.1"/>
    <property type="molecule type" value="Genomic_DNA"/>
</dbReference>
<keyword evidence="2" id="KW-0808">Transferase</keyword>
<dbReference type="Proteomes" id="UP001142292">
    <property type="component" value="Unassembled WGS sequence"/>
</dbReference>
<evidence type="ECO:0000256" key="2">
    <source>
        <dbReference type="ARBA" id="ARBA00022679"/>
    </source>
</evidence>
<keyword evidence="3" id="KW-0418">Kinase</keyword>
<sequence>MSDLVVELYGEPVGRLSGSSATYDFVAAPEAIETYGLDSTVLSLAVPLAPVAPRGRKPRRQNFFAEMLPEGRMLSRLAAMIRVSERDVIGLLRVYGRDVAGALQIWDPDMPGEPRTPRLEPVGEQGVADLLHEVSTFPLANKPAGGKTSLAGVQDKIVLVRNAEGWHRALDGYPSTHILKPVTSDFPSMVFDEEYGARIAQAMGLTSYETYIEEFAGTPALVIERYDRRRRLDGLPSRVHQEDFNQVLGARGDQKYQKYGGRVSLRRIAAELGALGDSASLRRLAKMTVLAAAVGNLDMHAKNISLLHHQDGSVELAPAYDVVPQRHLPNDGELALAVDGVYQHAALTSADLVAEIASWHLRDAESLVEDTLADVAETVERQVPADGARPGLVEDIRTFTANLRAGRSVGAALSGARDGS</sequence>
<dbReference type="Pfam" id="PF07804">
    <property type="entry name" value="HipA_C"/>
    <property type="match status" value="1"/>
</dbReference>
<dbReference type="RefSeq" id="WP_189118880.1">
    <property type="nucleotide sequence ID" value="NZ_BMRK01000009.1"/>
</dbReference>
<dbReference type="PANTHER" id="PTHR37419">
    <property type="entry name" value="SERINE/THREONINE-PROTEIN KINASE TOXIN HIPA"/>
    <property type="match status" value="1"/>
</dbReference>
<evidence type="ECO:0000256" key="1">
    <source>
        <dbReference type="ARBA" id="ARBA00010164"/>
    </source>
</evidence>
<reference evidence="6" key="1">
    <citation type="journal article" date="2014" name="Int. J. Syst. Evol. Microbiol.">
        <title>Complete genome of a new Firmicutes species belonging to the dominant human colonic microbiota ('Ruminococcus bicirculans') reveals two chromosomes and a selective capacity to utilize plant glucans.</title>
        <authorList>
            <consortium name="NISC Comparative Sequencing Program"/>
            <person name="Wegmann U."/>
            <person name="Louis P."/>
            <person name="Goesmann A."/>
            <person name="Henrissat B."/>
            <person name="Duncan S.H."/>
            <person name="Flint H.J."/>
        </authorList>
    </citation>
    <scope>NUCLEOTIDE SEQUENCE</scope>
    <source>
        <strain evidence="6">VKM Ac-1246</strain>
    </source>
</reference>
<comment type="similarity">
    <text evidence="1">Belongs to the HipA Ser/Thr kinase family.</text>
</comment>
<feature type="domain" description="HipA N-terminal subdomain 1" evidence="5">
    <location>
        <begin position="5"/>
        <end position="105"/>
    </location>
</feature>
<comment type="caution">
    <text evidence="6">The sequence shown here is derived from an EMBL/GenBank/DDBJ whole genome shotgun (WGS) entry which is preliminary data.</text>
</comment>
<dbReference type="InterPro" id="IPR012893">
    <property type="entry name" value="HipA-like_C"/>
</dbReference>
<evidence type="ECO:0000313" key="7">
    <source>
        <dbReference type="Proteomes" id="UP001142292"/>
    </source>
</evidence>
<evidence type="ECO:0008006" key="8">
    <source>
        <dbReference type="Google" id="ProtNLM"/>
    </source>
</evidence>
<dbReference type="PANTHER" id="PTHR37419:SF1">
    <property type="entry name" value="SERINE_THREONINE-PROTEIN KINASE TOXIN HIPA"/>
    <property type="match status" value="1"/>
</dbReference>
<accession>A0ABQ5SY60</accession>
<dbReference type="Pfam" id="PF13657">
    <property type="entry name" value="Couple_hipA"/>
    <property type="match status" value="1"/>
</dbReference>
<feature type="domain" description="HipA-like C-terminal" evidence="4">
    <location>
        <begin position="148"/>
        <end position="380"/>
    </location>
</feature>
<reference evidence="6" key="2">
    <citation type="submission" date="2023-01" db="EMBL/GenBank/DDBJ databases">
        <authorList>
            <person name="Sun Q."/>
            <person name="Evtushenko L."/>
        </authorList>
    </citation>
    <scope>NUCLEOTIDE SEQUENCE</scope>
    <source>
        <strain evidence="6">VKM Ac-1246</strain>
    </source>
</reference>
<evidence type="ECO:0000256" key="3">
    <source>
        <dbReference type="ARBA" id="ARBA00022777"/>
    </source>
</evidence>